<evidence type="ECO:0000256" key="1">
    <source>
        <dbReference type="SAM" id="MobiDB-lite"/>
    </source>
</evidence>
<dbReference type="InterPro" id="IPR015797">
    <property type="entry name" value="NUDIX_hydrolase-like_dom_sf"/>
</dbReference>
<dbReference type="SUPFAM" id="SSF55811">
    <property type="entry name" value="Nudix"/>
    <property type="match status" value="1"/>
</dbReference>
<dbReference type="Pfam" id="PF00293">
    <property type="entry name" value="NUDIX"/>
    <property type="match status" value="1"/>
</dbReference>
<accession>A0A6C0KAQ2</accession>
<dbReference type="AlphaFoldDB" id="A0A6C0KAQ2"/>
<feature type="compositionally biased region" description="Basic and acidic residues" evidence="1">
    <location>
        <begin position="77"/>
        <end position="97"/>
    </location>
</feature>
<dbReference type="Gene3D" id="3.90.79.10">
    <property type="entry name" value="Nucleoside Triphosphate Pyrophosphohydrolase"/>
    <property type="match status" value="1"/>
</dbReference>
<name>A0A6C0KAQ2_9ZZZZ</name>
<feature type="region of interest" description="Disordered" evidence="1">
    <location>
        <begin position="77"/>
        <end position="98"/>
    </location>
</feature>
<dbReference type="CDD" id="cd02883">
    <property type="entry name" value="NUDIX_Hydrolase"/>
    <property type="match status" value="1"/>
</dbReference>
<organism evidence="3">
    <name type="scientific">viral metagenome</name>
    <dbReference type="NCBI Taxonomy" id="1070528"/>
    <lineage>
        <taxon>unclassified sequences</taxon>
        <taxon>metagenomes</taxon>
        <taxon>organismal metagenomes</taxon>
    </lineage>
</organism>
<protein>
    <recommendedName>
        <fullName evidence="2">Nudix hydrolase domain-containing protein</fullName>
    </recommendedName>
</protein>
<evidence type="ECO:0000259" key="2">
    <source>
        <dbReference type="PROSITE" id="PS51462"/>
    </source>
</evidence>
<reference evidence="3" key="1">
    <citation type="journal article" date="2020" name="Nature">
        <title>Giant virus diversity and host interactions through global metagenomics.</title>
        <authorList>
            <person name="Schulz F."/>
            <person name="Roux S."/>
            <person name="Paez-Espino D."/>
            <person name="Jungbluth S."/>
            <person name="Walsh D.A."/>
            <person name="Denef V.J."/>
            <person name="McMahon K.D."/>
            <person name="Konstantinidis K.T."/>
            <person name="Eloe-Fadrosh E.A."/>
            <person name="Kyrpides N.C."/>
            <person name="Woyke T."/>
        </authorList>
    </citation>
    <scope>NUCLEOTIDE SEQUENCE</scope>
    <source>
        <strain evidence="3">GVMAG-S-1101182-85</strain>
    </source>
</reference>
<evidence type="ECO:0000313" key="3">
    <source>
        <dbReference type="EMBL" id="QHU13910.1"/>
    </source>
</evidence>
<dbReference type="EMBL" id="MN740827">
    <property type="protein sequence ID" value="QHU13910.1"/>
    <property type="molecule type" value="Genomic_DNA"/>
</dbReference>
<dbReference type="PROSITE" id="PS51462">
    <property type="entry name" value="NUDIX"/>
    <property type="match status" value="1"/>
</dbReference>
<dbReference type="InterPro" id="IPR000086">
    <property type="entry name" value="NUDIX_hydrolase_dom"/>
</dbReference>
<feature type="domain" description="Nudix hydrolase" evidence="2">
    <location>
        <begin position="46"/>
        <end position="218"/>
    </location>
</feature>
<proteinExistence type="predicted"/>
<sequence>MPSAASSAATSPILDIFDPDLIRGSEHLPYDPVKAYFYVEHPVEGWRVYLRSGCFIHEAGAHFDAKRFVVVKRTGAHPDSRSWEPPKGQMEGKDGLKHPKTPIMKILEENVRREVDEEAHLSPLRNLRHTGIIYQNVEPDFPPNTFFQYHIFQAYVTPIVINKALEWFAWLEEHPKAFARMKRDRKEKDAIRWFDPKETQMMGRWSPSIVATYIQRMSGKKRS</sequence>